<organism evidence="1 2">
    <name type="scientific">Pontibacter fetidus</name>
    <dbReference type="NCBI Taxonomy" id="2700082"/>
    <lineage>
        <taxon>Bacteria</taxon>
        <taxon>Pseudomonadati</taxon>
        <taxon>Bacteroidota</taxon>
        <taxon>Cytophagia</taxon>
        <taxon>Cytophagales</taxon>
        <taxon>Hymenobacteraceae</taxon>
        <taxon>Pontibacter</taxon>
    </lineage>
</organism>
<dbReference type="InterPro" id="IPR029465">
    <property type="entry name" value="ATPgrasp_TupA"/>
</dbReference>
<proteinExistence type="predicted"/>
<protein>
    <recommendedName>
        <fullName evidence="3">Teichuronopeptide biosynthesis TupA-like protein</fullName>
    </recommendedName>
</protein>
<keyword evidence="2" id="KW-1185">Reference proteome</keyword>
<dbReference type="AlphaFoldDB" id="A0A6B2H609"/>
<dbReference type="SUPFAM" id="SSF56059">
    <property type="entry name" value="Glutathione synthetase ATP-binding domain-like"/>
    <property type="match status" value="1"/>
</dbReference>
<evidence type="ECO:0000313" key="2">
    <source>
        <dbReference type="Proteomes" id="UP000478546"/>
    </source>
</evidence>
<dbReference type="Proteomes" id="UP000478546">
    <property type="component" value="Unassembled WGS sequence"/>
</dbReference>
<sequence length="294" mass="33977">MLSTQLKTYTSSFINKVLNREGGGFAKRIRHRNSEFWGTPEGKTIKAIPMDAQDPLTKWQDIKYWQRKLSNKHNSIEFAKKYGCLVPEIYWQGSDVSTIYTQNLPDKFFIKPTIGAGSKLVFLMDGTFNLMDQQHYTLDAIVAKLGEAVRNDSRLEFIVQEFLRTEEGNYKIPDDYKIYLFNGEIACIQLINRLSPHKGFTTCYDENWKQIKEINTYYAKGAYQPPPACLPEMLEQAKRLSKVYEIFVRIDFYATDKGAVFGEFTPTPFMGKSFTPAGEQMLLAYWDKYCPGMI</sequence>
<dbReference type="Pfam" id="PF14305">
    <property type="entry name" value="ATPgrasp_TupA"/>
    <property type="match status" value="1"/>
</dbReference>
<dbReference type="EMBL" id="JAAEAA010000002">
    <property type="protein sequence ID" value="NDK54592.1"/>
    <property type="molecule type" value="Genomic_DNA"/>
</dbReference>
<accession>A0A6B2H609</accession>
<name>A0A6B2H609_9BACT</name>
<evidence type="ECO:0000313" key="1">
    <source>
        <dbReference type="EMBL" id="NDK54592.1"/>
    </source>
</evidence>
<dbReference type="RefSeq" id="WP_162344651.1">
    <property type="nucleotide sequence ID" value="NZ_JAAEAA010000002.1"/>
</dbReference>
<reference evidence="1 2" key="1">
    <citation type="submission" date="2020-01" db="EMBL/GenBank/DDBJ databases">
        <authorList>
            <person name="Kim M.K."/>
        </authorList>
    </citation>
    <scope>NUCLEOTIDE SEQUENCE [LARGE SCALE GENOMIC DNA]</scope>
    <source>
        <strain evidence="1 2">BT213</strain>
    </source>
</reference>
<comment type="caution">
    <text evidence="1">The sequence shown here is derived from an EMBL/GenBank/DDBJ whole genome shotgun (WGS) entry which is preliminary data.</text>
</comment>
<gene>
    <name evidence="1" type="ORF">GWO68_01565</name>
</gene>
<evidence type="ECO:0008006" key="3">
    <source>
        <dbReference type="Google" id="ProtNLM"/>
    </source>
</evidence>